<protein>
    <submittedName>
        <fullName evidence="1">Uncharacterized protein</fullName>
    </submittedName>
</protein>
<proteinExistence type="predicted"/>
<sequence length="38" mass="4564">GYKLLVYMYSKKESMKSKLTIASYSNEFRNELLIDLMR</sequence>
<dbReference type="AlphaFoldDB" id="A0AAQ1YLE8"/>
<gene>
    <name evidence="1" type="ORF">EGH31_1017</name>
</gene>
<dbReference type="Proteomes" id="UP000294998">
    <property type="component" value="Unassembled WGS sequence"/>
</dbReference>
<comment type="caution">
    <text evidence="1">The sequence shown here is derived from an EMBL/GenBank/DDBJ whole genome shotgun (WGS) entry which is preliminary data.</text>
</comment>
<dbReference type="EMBL" id="RWKG01000025">
    <property type="protein sequence ID" value="TDN41543.1"/>
    <property type="molecule type" value="Genomic_DNA"/>
</dbReference>
<feature type="non-terminal residue" evidence="1">
    <location>
        <position position="1"/>
    </location>
</feature>
<organism evidence="1 2">
    <name type="scientific">Haemophilus haemolyticus</name>
    <dbReference type="NCBI Taxonomy" id="726"/>
    <lineage>
        <taxon>Bacteria</taxon>
        <taxon>Pseudomonadati</taxon>
        <taxon>Pseudomonadota</taxon>
        <taxon>Gammaproteobacteria</taxon>
        <taxon>Pasteurellales</taxon>
        <taxon>Pasteurellaceae</taxon>
        <taxon>Haemophilus</taxon>
    </lineage>
</organism>
<evidence type="ECO:0000313" key="2">
    <source>
        <dbReference type="Proteomes" id="UP000294998"/>
    </source>
</evidence>
<evidence type="ECO:0000313" key="1">
    <source>
        <dbReference type="EMBL" id="TDN41543.1"/>
    </source>
</evidence>
<name>A0AAQ1YLE8_HAEHA</name>
<reference evidence="1 2" key="1">
    <citation type="submission" date="2018-12" db="EMBL/GenBank/DDBJ databases">
        <authorList>
            <person name="Fluit A.C."/>
        </authorList>
    </citation>
    <scope>NUCLEOTIDE SEQUENCE [LARGE SCALE GENOMIC DNA]</scope>
    <source>
        <strain evidence="1 2">16-549009</strain>
    </source>
</reference>
<accession>A0AAQ1YLE8</accession>